<feature type="domain" description="Transglycosylase SLT" evidence="3">
    <location>
        <begin position="42"/>
        <end position="328"/>
    </location>
</feature>
<dbReference type="InterPro" id="IPR011757">
    <property type="entry name" value="Lytic_transglycosylase_MltB"/>
</dbReference>
<dbReference type="PANTHER" id="PTHR30163:SF9">
    <property type="entry name" value="MEMBRANE-BOUND LYTIC MUREIN TRANSGLYCOSYLASE B"/>
    <property type="match status" value="1"/>
</dbReference>
<keyword evidence="2" id="KW-0732">Signal</keyword>
<organism evidence="4 5">
    <name type="scientific">Methylogaea oryzae</name>
    <dbReference type="NCBI Taxonomy" id="1295382"/>
    <lineage>
        <taxon>Bacteria</taxon>
        <taxon>Pseudomonadati</taxon>
        <taxon>Pseudomonadota</taxon>
        <taxon>Gammaproteobacteria</taxon>
        <taxon>Methylococcales</taxon>
        <taxon>Methylococcaceae</taxon>
        <taxon>Methylogaea</taxon>
    </lineage>
</organism>
<dbReference type="NCBIfam" id="TIGR02282">
    <property type="entry name" value="MltB"/>
    <property type="match status" value="1"/>
</dbReference>
<sequence length="334" mass="37141">MKTPSLPCLALAALLLSANAARADDTAAPRPLPLGKGSAAGNFIAEMADKHHFSRRQLRRLFQQVAIQPSILERIAKPAEAKPWHAYRKIFLTEARIQNGLSFWREHANVLAMVQDRYGVPPEIVVGILGVETGYGQNTGGFRVIDALSTLAFDYPKRADFFRKELEEFLLLCREEAANPQDPKGSYAGAMGLPQFMPSSFRHFATDFDGDSRRDIWRNPNDAIASVANYFTEHGWRRDETSAVPVTVEGDGARQLLDNDLKPHQNLAQLQAAGVKIPAGLAPDTNVKLLALEQPDGYDYWLGMHNFYVITRYNHSPLYAMAVLELGQAIKARL</sequence>
<dbReference type="InterPro" id="IPR031304">
    <property type="entry name" value="SLT_2"/>
</dbReference>
<feature type="active site" evidence="1">
    <location>
        <position position="132"/>
    </location>
</feature>
<name>A0A8D4VL91_9GAMM</name>
<protein>
    <submittedName>
        <fullName evidence="4">Lytic murein transglycosylase B</fullName>
    </submittedName>
</protein>
<feature type="chain" id="PRO_5034557662" evidence="2">
    <location>
        <begin position="24"/>
        <end position="334"/>
    </location>
</feature>
<dbReference type="GO" id="GO:0009253">
    <property type="term" value="P:peptidoglycan catabolic process"/>
    <property type="evidence" value="ECO:0007669"/>
    <property type="project" value="TreeGrafter"/>
</dbReference>
<reference evidence="4" key="1">
    <citation type="submission" date="2019-06" db="EMBL/GenBank/DDBJ databases">
        <title>Complete genome sequence of Methylogaea oryzae strain JCM16910.</title>
        <authorList>
            <person name="Asakawa S."/>
        </authorList>
    </citation>
    <scope>NUCLEOTIDE SEQUENCE</scope>
    <source>
        <strain evidence="4">E10</strain>
    </source>
</reference>
<dbReference type="FunFam" id="1.10.8.350:FF:000001">
    <property type="entry name" value="Lytic murein transglycosylase B"/>
    <property type="match status" value="1"/>
</dbReference>
<dbReference type="RefSeq" id="WP_221048079.1">
    <property type="nucleotide sequence ID" value="NZ_AP019782.1"/>
</dbReference>
<gene>
    <name evidence="4" type="primary">mltB-2</name>
    <name evidence="4" type="ORF">MoryE10_04660</name>
</gene>
<keyword evidence="5" id="KW-1185">Reference proteome</keyword>
<evidence type="ECO:0000313" key="4">
    <source>
        <dbReference type="EMBL" id="BBL69860.1"/>
    </source>
</evidence>
<dbReference type="KEGG" id="moz:MoryE10_04660"/>
<accession>A0A8D4VL91</accession>
<dbReference type="CDD" id="cd13399">
    <property type="entry name" value="Slt35-like"/>
    <property type="match status" value="1"/>
</dbReference>
<dbReference type="EMBL" id="AP019782">
    <property type="protein sequence ID" value="BBL69860.1"/>
    <property type="molecule type" value="Genomic_DNA"/>
</dbReference>
<dbReference type="InterPro" id="IPR043426">
    <property type="entry name" value="MltB-like"/>
</dbReference>
<evidence type="ECO:0000259" key="3">
    <source>
        <dbReference type="Pfam" id="PF13406"/>
    </source>
</evidence>
<evidence type="ECO:0000256" key="1">
    <source>
        <dbReference type="PIRSR" id="PIRSR611757-1"/>
    </source>
</evidence>
<evidence type="ECO:0000313" key="5">
    <source>
        <dbReference type="Proteomes" id="UP000824988"/>
    </source>
</evidence>
<dbReference type="Proteomes" id="UP000824988">
    <property type="component" value="Chromosome"/>
</dbReference>
<dbReference type="Pfam" id="PF13406">
    <property type="entry name" value="SLT_2"/>
    <property type="match status" value="1"/>
</dbReference>
<proteinExistence type="predicted"/>
<dbReference type="GO" id="GO:0008933">
    <property type="term" value="F:peptidoglycan lytic transglycosylase activity"/>
    <property type="evidence" value="ECO:0007669"/>
    <property type="project" value="TreeGrafter"/>
</dbReference>
<dbReference type="AlphaFoldDB" id="A0A8D4VL91"/>
<evidence type="ECO:0000256" key="2">
    <source>
        <dbReference type="SAM" id="SignalP"/>
    </source>
</evidence>
<feature type="signal peptide" evidence="2">
    <location>
        <begin position="1"/>
        <end position="23"/>
    </location>
</feature>
<dbReference type="PANTHER" id="PTHR30163">
    <property type="entry name" value="MEMBRANE-BOUND LYTIC MUREIN TRANSGLYCOSYLASE B"/>
    <property type="match status" value="1"/>
</dbReference>